<sequence>MSPQITPERRSEDVAMKSRSSIVWTKNSLNPCRSSIFSWITDSSKLSIEDSIFPFIHIWNRILKIMNNKLGNGTARDAGKMVASLLQFAIGSKYLSQPRVGQDVFLGLFDDLGKIKRQREAIPCEFYGWLKENLPWELSILQPSCMEAGKLSWNPHRECTFAL</sequence>
<dbReference type="EMBL" id="JAGFBR010000001">
    <property type="protein sequence ID" value="KAH0470554.1"/>
    <property type="molecule type" value="Genomic_DNA"/>
</dbReference>
<evidence type="ECO:0000313" key="1">
    <source>
        <dbReference type="EMBL" id="KAH0470554.1"/>
    </source>
</evidence>
<dbReference type="Proteomes" id="UP000775213">
    <property type="component" value="Unassembled WGS sequence"/>
</dbReference>
<proteinExistence type="predicted"/>
<protein>
    <submittedName>
        <fullName evidence="1">Uncharacterized protein</fullName>
    </submittedName>
</protein>
<comment type="caution">
    <text evidence="1">The sequence shown here is derived from an EMBL/GenBank/DDBJ whole genome shotgun (WGS) entry which is preliminary data.</text>
</comment>
<organism evidence="1 2">
    <name type="scientific">Dendrobium chrysotoxum</name>
    <name type="common">Orchid</name>
    <dbReference type="NCBI Taxonomy" id="161865"/>
    <lineage>
        <taxon>Eukaryota</taxon>
        <taxon>Viridiplantae</taxon>
        <taxon>Streptophyta</taxon>
        <taxon>Embryophyta</taxon>
        <taxon>Tracheophyta</taxon>
        <taxon>Spermatophyta</taxon>
        <taxon>Magnoliopsida</taxon>
        <taxon>Liliopsida</taxon>
        <taxon>Asparagales</taxon>
        <taxon>Orchidaceae</taxon>
        <taxon>Epidendroideae</taxon>
        <taxon>Malaxideae</taxon>
        <taxon>Dendrobiinae</taxon>
        <taxon>Dendrobium</taxon>
    </lineage>
</organism>
<gene>
    <name evidence="1" type="ORF">IEQ34_000277</name>
</gene>
<name>A0AAV7HRY6_DENCH</name>
<dbReference type="AlphaFoldDB" id="A0AAV7HRY6"/>
<accession>A0AAV7HRY6</accession>
<reference evidence="1 2" key="1">
    <citation type="journal article" date="2021" name="Hortic Res">
        <title>Chromosome-scale assembly of the Dendrobium chrysotoxum genome enhances the understanding of orchid evolution.</title>
        <authorList>
            <person name="Zhang Y."/>
            <person name="Zhang G.Q."/>
            <person name="Zhang D."/>
            <person name="Liu X.D."/>
            <person name="Xu X.Y."/>
            <person name="Sun W.H."/>
            <person name="Yu X."/>
            <person name="Zhu X."/>
            <person name="Wang Z.W."/>
            <person name="Zhao X."/>
            <person name="Zhong W.Y."/>
            <person name="Chen H."/>
            <person name="Yin W.L."/>
            <person name="Huang T."/>
            <person name="Niu S.C."/>
            <person name="Liu Z.J."/>
        </authorList>
    </citation>
    <scope>NUCLEOTIDE SEQUENCE [LARGE SCALE GENOMIC DNA]</scope>
    <source>
        <strain evidence="1">Lindl</strain>
    </source>
</reference>
<evidence type="ECO:0000313" key="2">
    <source>
        <dbReference type="Proteomes" id="UP000775213"/>
    </source>
</evidence>
<keyword evidence="2" id="KW-1185">Reference proteome</keyword>